<dbReference type="InterPro" id="IPR000914">
    <property type="entry name" value="SBP_5_dom"/>
</dbReference>
<dbReference type="PANTHER" id="PTHR30290:SF38">
    <property type="entry name" value="D,D-DIPEPTIDE-BINDING PERIPLASMIC PROTEIN DDPA-RELATED"/>
    <property type="match status" value="1"/>
</dbReference>
<dbReference type="PANTHER" id="PTHR30290">
    <property type="entry name" value="PERIPLASMIC BINDING COMPONENT OF ABC TRANSPORTER"/>
    <property type="match status" value="1"/>
</dbReference>
<keyword evidence="6" id="KW-1185">Reference proteome</keyword>
<keyword evidence="2 3" id="KW-0732">Signal</keyword>
<accession>A0ABR9S0I6</accession>
<proteinExistence type="inferred from homology"/>
<dbReference type="EMBL" id="JADDIV010000002">
    <property type="protein sequence ID" value="MBE7367029.1"/>
    <property type="molecule type" value="Genomic_DNA"/>
</dbReference>
<name>A0ABR9S0I6_9BURK</name>
<dbReference type="RefSeq" id="WP_193675669.1">
    <property type="nucleotide sequence ID" value="NZ_JADDIV010000002.1"/>
</dbReference>
<dbReference type="SUPFAM" id="SSF53850">
    <property type="entry name" value="Periplasmic binding protein-like II"/>
    <property type="match status" value="1"/>
</dbReference>
<protein>
    <submittedName>
        <fullName evidence="5">ABC transporter substrate-binding protein</fullName>
    </submittedName>
</protein>
<comment type="similarity">
    <text evidence="1">Belongs to the bacterial solute-binding protein 5 family.</text>
</comment>
<evidence type="ECO:0000313" key="5">
    <source>
        <dbReference type="EMBL" id="MBE7367029.1"/>
    </source>
</evidence>
<dbReference type="Pfam" id="PF00496">
    <property type="entry name" value="SBP_bac_5"/>
    <property type="match status" value="1"/>
</dbReference>
<feature type="domain" description="Solute-binding protein family 5" evidence="4">
    <location>
        <begin position="79"/>
        <end position="428"/>
    </location>
</feature>
<dbReference type="PIRSF" id="PIRSF002741">
    <property type="entry name" value="MppA"/>
    <property type="match status" value="1"/>
</dbReference>
<evidence type="ECO:0000256" key="2">
    <source>
        <dbReference type="ARBA" id="ARBA00022729"/>
    </source>
</evidence>
<dbReference type="InterPro" id="IPR030678">
    <property type="entry name" value="Peptide/Ni-bd"/>
</dbReference>
<evidence type="ECO:0000259" key="4">
    <source>
        <dbReference type="Pfam" id="PF00496"/>
    </source>
</evidence>
<gene>
    <name evidence="5" type="ORF">IM787_05615</name>
</gene>
<sequence length="518" mass="57041">MTRGFPLRRRTALSSLVVLGSAAAGLGPALAQPARSALNLAMVAEPPTLDIQSTPADLVCIIMQHVYEPLYTFDAKAALVPMLAESMPKISPDGKLYTIPLRKGVKLHNGRDLHAEDVAASLKRWMEVSPRGKSIAVQVVDVLVKGPLTVDIVMRNAYAPLLSQLAMASGMAAIMAKESLAQPLREYVGTGPYRFKERRPDQYVRLTRFDGYSARTEAPSGYGGKRQALVEELRFVPVPNANTRVEGALAGQFHYADLLPIEALSRLEKAKDKVVPMMTPSFGFPYLVFNTREGSMAQKSVRKAVQTALGHGEMLAAGFGDTRFFIAEGNHFPKGTPFYSTAGTENYNERDAKKAKAQAEQAGYKGETVRILTSRQYDFHYNMALIMAEQLKRAGFKAELNVVEWATLLQRRADPKLWDIYITHSGQFPEPMLSPPQLGDGAPGWWSSPAKQEALAALNQEPNPAKRGPLWGKVQQVVYDEVPYVNVGKFASLSARAPALQNYTPHTYPFFWNTSLKG</sequence>
<dbReference type="InterPro" id="IPR039424">
    <property type="entry name" value="SBP_5"/>
</dbReference>
<dbReference type="Gene3D" id="3.40.190.10">
    <property type="entry name" value="Periplasmic binding protein-like II"/>
    <property type="match status" value="1"/>
</dbReference>
<reference evidence="5 6" key="1">
    <citation type="submission" date="2020-10" db="EMBL/GenBank/DDBJ databases">
        <title>Ramlibacter sp. HM2 16S ribosomal RNA gene Genome sequencing and assembly.</title>
        <authorList>
            <person name="Kang M."/>
        </authorList>
    </citation>
    <scope>NUCLEOTIDE SEQUENCE [LARGE SCALE GENOMIC DNA]</scope>
    <source>
        <strain evidence="5 6">HM2</strain>
    </source>
</reference>
<evidence type="ECO:0000256" key="1">
    <source>
        <dbReference type="ARBA" id="ARBA00005695"/>
    </source>
</evidence>
<dbReference type="CDD" id="cd08502">
    <property type="entry name" value="PBP2_NikA_DppA_OppA_like_16"/>
    <property type="match status" value="1"/>
</dbReference>
<feature type="signal peptide" evidence="3">
    <location>
        <begin position="1"/>
        <end position="31"/>
    </location>
</feature>
<feature type="chain" id="PRO_5045559616" evidence="3">
    <location>
        <begin position="32"/>
        <end position="518"/>
    </location>
</feature>
<evidence type="ECO:0000313" key="6">
    <source>
        <dbReference type="Proteomes" id="UP000806285"/>
    </source>
</evidence>
<comment type="caution">
    <text evidence="5">The sequence shown here is derived from an EMBL/GenBank/DDBJ whole genome shotgun (WGS) entry which is preliminary data.</text>
</comment>
<dbReference type="Proteomes" id="UP000806285">
    <property type="component" value="Unassembled WGS sequence"/>
</dbReference>
<organism evidence="5 6">
    <name type="scientific">Ramlibacter pallidus</name>
    <dbReference type="NCBI Taxonomy" id="2780087"/>
    <lineage>
        <taxon>Bacteria</taxon>
        <taxon>Pseudomonadati</taxon>
        <taxon>Pseudomonadota</taxon>
        <taxon>Betaproteobacteria</taxon>
        <taxon>Burkholderiales</taxon>
        <taxon>Comamonadaceae</taxon>
        <taxon>Ramlibacter</taxon>
    </lineage>
</organism>
<evidence type="ECO:0000256" key="3">
    <source>
        <dbReference type="SAM" id="SignalP"/>
    </source>
</evidence>
<dbReference type="Gene3D" id="3.10.105.10">
    <property type="entry name" value="Dipeptide-binding Protein, Domain 3"/>
    <property type="match status" value="1"/>
</dbReference>